<dbReference type="EMBL" id="VEVO01000008">
    <property type="protein sequence ID" value="KAF0038595.1"/>
    <property type="molecule type" value="Genomic_DNA"/>
</dbReference>
<gene>
    <name evidence="2" type="ORF">F2P81_009079</name>
</gene>
<organism evidence="2 3">
    <name type="scientific">Scophthalmus maximus</name>
    <name type="common">Turbot</name>
    <name type="synonym">Psetta maxima</name>
    <dbReference type="NCBI Taxonomy" id="52904"/>
    <lineage>
        <taxon>Eukaryota</taxon>
        <taxon>Metazoa</taxon>
        <taxon>Chordata</taxon>
        <taxon>Craniata</taxon>
        <taxon>Vertebrata</taxon>
        <taxon>Euteleostomi</taxon>
        <taxon>Actinopterygii</taxon>
        <taxon>Neopterygii</taxon>
        <taxon>Teleostei</taxon>
        <taxon>Neoteleostei</taxon>
        <taxon>Acanthomorphata</taxon>
        <taxon>Carangaria</taxon>
        <taxon>Pleuronectiformes</taxon>
        <taxon>Pleuronectoidei</taxon>
        <taxon>Scophthalmidae</taxon>
        <taxon>Scophthalmus</taxon>
    </lineage>
</organism>
<dbReference type="AlphaFoldDB" id="A0A6A4T0M1"/>
<accession>A0A6A4T0M1</accession>
<reference evidence="2 3" key="1">
    <citation type="submission" date="2019-06" db="EMBL/GenBank/DDBJ databases">
        <title>Draft genomes of female and male turbot (Scophthalmus maximus).</title>
        <authorList>
            <person name="Xu H."/>
            <person name="Xu X.-W."/>
            <person name="Shao C."/>
            <person name="Chen S."/>
        </authorList>
    </citation>
    <scope>NUCLEOTIDE SEQUENCE [LARGE SCALE GENOMIC DNA]</scope>
    <source>
        <strain evidence="2">Ysfricsl-2016a</strain>
        <tissue evidence="2">Blood</tissue>
    </source>
</reference>
<dbReference type="Proteomes" id="UP000438429">
    <property type="component" value="Unassembled WGS sequence"/>
</dbReference>
<evidence type="ECO:0000313" key="3">
    <source>
        <dbReference type="Proteomes" id="UP000438429"/>
    </source>
</evidence>
<name>A0A6A4T0M1_SCOMX</name>
<feature type="region of interest" description="Disordered" evidence="1">
    <location>
        <begin position="1"/>
        <end position="23"/>
    </location>
</feature>
<protein>
    <submittedName>
        <fullName evidence="2">Uncharacterized protein</fullName>
    </submittedName>
</protein>
<comment type="caution">
    <text evidence="2">The sequence shown here is derived from an EMBL/GenBank/DDBJ whole genome shotgun (WGS) entry which is preliminary data.</text>
</comment>
<evidence type="ECO:0000256" key="1">
    <source>
        <dbReference type="SAM" id="MobiDB-lite"/>
    </source>
</evidence>
<proteinExistence type="predicted"/>
<evidence type="ECO:0000313" key="2">
    <source>
        <dbReference type="EMBL" id="KAF0038595.1"/>
    </source>
</evidence>
<sequence>MAYIATSSSSEDPEQTDNLSHSSLSSFSCAHTHFRRTHTNSLIIDLILSLQRPAALILPLEDTTPRAVLTPLNVTDPLVLALGSEA</sequence>
<feature type="compositionally biased region" description="Polar residues" evidence="1">
    <location>
        <begin position="1"/>
        <end position="10"/>
    </location>
</feature>